<organism evidence="3">
    <name type="scientific">marine metagenome</name>
    <dbReference type="NCBI Taxonomy" id="408172"/>
    <lineage>
        <taxon>unclassified sequences</taxon>
        <taxon>metagenomes</taxon>
        <taxon>ecological metagenomes</taxon>
    </lineage>
</organism>
<evidence type="ECO:0000313" key="3">
    <source>
        <dbReference type="EMBL" id="SUZ61654.1"/>
    </source>
</evidence>
<dbReference type="EMBL" id="UINC01000818">
    <property type="protein sequence ID" value="SUZ61654.1"/>
    <property type="molecule type" value="Genomic_DNA"/>
</dbReference>
<sequence>MFLFENGAVEFIWPWCVLFWPLPLLVSLLPPHERSVQALRVPFFQRIAALPQTGLTAAKNTKSLIAAGLLWSLIVLAAMRPQWVGDPVELPVSGRSVMLAVDLSGSMKEKDLELRGEAVSRLAVVKSVLRSFIERRKGDRLGLILFGDQAYLQTPLTFDRKTLWQMLEEAELGLAGQRTAIGNAIGLAVKRMKDLPDREKVLVLLTDGQNTAGEVSPEDAGLMAKESGLRVHTIGVGADEAWVRTYFGKQKINPSAELDEAMLQELAGRTGGSYFRARSTEELENIYALIDKIEPVEKEKEVYRPRQALFFWPLGIVMMLLGLWVMVLMLHNYSFREKVE</sequence>
<dbReference type="SMART" id="SM00327">
    <property type="entry name" value="VWA"/>
    <property type="match status" value="1"/>
</dbReference>
<dbReference type="PANTHER" id="PTHR22550:SF18">
    <property type="entry name" value="VWFA DOMAIN-CONTAINING PROTEIN"/>
    <property type="match status" value="1"/>
</dbReference>
<dbReference type="SUPFAM" id="SSF53300">
    <property type="entry name" value="vWA-like"/>
    <property type="match status" value="1"/>
</dbReference>
<evidence type="ECO:0000259" key="2">
    <source>
        <dbReference type="PROSITE" id="PS50234"/>
    </source>
</evidence>
<keyword evidence="1" id="KW-1133">Transmembrane helix</keyword>
<proteinExistence type="predicted"/>
<keyword evidence="1" id="KW-0812">Transmembrane</keyword>
<dbReference type="AlphaFoldDB" id="A0A381P503"/>
<name>A0A381P503_9ZZZZ</name>
<keyword evidence="1" id="KW-0472">Membrane</keyword>
<dbReference type="InterPro" id="IPR036465">
    <property type="entry name" value="vWFA_dom_sf"/>
</dbReference>
<evidence type="ECO:0000256" key="1">
    <source>
        <dbReference type="SAM" id="Phobius"/>
    </source>
</evidence>
<dbReference type="PANTHER" id="PTHR22550">
    <property type="entry name" value="SPORE GERMINATION PROTEIN"/>
    <property type="match status" value="1"/>
</dbReference>
<feature type="transmembrane region" description="Helical" evidence="1">
    <location>
        <begin position="308"/>
        <end position="330"/>
    </location>
</feature>
<gene>
    <name evidence="3" type="ORF">METZ01_LOCUS14508</name>
</gene>
<dbReference type="CDD" id="cd01467">
    <property type="entry name" value="vWA_BatA_type"/>
    <property type="match status" value="1"/>
</dbReference>
<dbReference type="Gene3D" id="3.40.50.410">
    <property type="entry name" value="von Willebrand factor, type A domain"/>
    <property type="match status" value="1"/>
</dbReference>
<dbReference type="InterPro" id="IPR050768">
    <property type="entry name" value="UPF0353/GerABKA_families"/>
</dbReference>
<dbReference type="PROSITE" id="PS50234">
    <property type="entry name" value="VWFA"/>
    <property type="match status" value="1"/>
</dbReference>
<feature type="transmembrane region" description="Helical" evidence="1">
    <location>
        <begin position="12"/>
        <end position="30"/>
    </location>
</feature>
<reference evidence="3" key="1">
    <citation type="submission" date="2018-05" db="EMBL/GenBank/DDBJ databases">
        <authorList>
            <person name="Lanie J.A."/>
            <person name="Ng W.-L."/>
            <person name="Kazmierczak K.M."/>
            <person name="Andrzejewski T.M."/>
            <person name="Davidsen T.M."/>
            <person name="Wayne K.J."/>
            <person name="Tettelin H."/>
            <person name="Glass J.I."/>
            <person name="Rusch D."/>
            <person name="Podicherti R."/>
            <person name="Tsui H.-C.T."/>
            <person name="Winkler M.E."/>
        </authorList>
    </citation>
    <scope>NUCLEOTIDE SEQUENCE</scope>
</reference>
<dbReference type="InterPro" id="IPR033881">
    <property type="entry name" value="vWA_BatA_type"/>
</dbReference>
<dbReference type="InterPro" id="IPR002035">
    <property type="entry name" value="VWF_A"/>
</dbReference>
<dbReference type="Pfam" id="PF00092">
    <property type="entry name" value="VWA"/>
    <property type="match status" value="1"/>
</dbReference>
<accession>A0A381P503</accession>
<feature type="domain" description="VWFA" evidence="2">
    <location>
        <begin position="96"/>
        <end position="293"/>
    </location>
</feature>
<protein>
    <recommendedName>
        <fullName evidence="2">VWFA domain-containing protein</fullName>
    </recommendedName>
</protein>